<dbReference type="Pfam" id="PF00583">
    <property type="entry name" value="Acetyltransf_1"/>
    <property type="match status" value="1"/>
</dbReference>
<dbReference type="AlphaFoldDB" id="A0A0P6Y2Y9"/>
<dbReference type="Proteomes" id="UP000050277">
    <property type="component" value="Unassembled WGS sequence"/>
</dbReference>
<organism evidence="2 3">
    <name type="scientific">Herpetosiphon geysericola</name>
    <dbReference type="NCBI Taxonomy" id="70996"/>
    <lineage>
        <taxon>Bacteria</taxon>
        <taxon>Bacillati</taxon>
        <taxon>Chloroflexota</taxon>
        <taxon>Chloroflexia</taxon>
        <taxon>Herpetosiphonales</taxon>
        <taxon>Herpetosiphonaceae</taxon>
        <taxon>Herpetosiphon</taxon>
    </lineage>
</organism>
<dbReference type="PROSITE" id="PS51186">
    <property type="entry name" value="GNAT"/>
    <property type="match status" value="1"/>
</dbReference>
<gene>
    <name evidence="2" type="ORF">SE18_07890</name>
</gene>
<evidence type="ECO:0000313" key="2">
    <source>
        <dbReference type="EMBL" id="KPL90217.1"/>
    </source>
</evidence>
<dbReference type="CDD" id="cd04301">
    <property type="entry name" value="NAT_SF"/>
    <property type="match status" value="1"/>
</dbReference>
<dbReference type="STRING" id="70996.SE18_07890"/>
<dbReference type="PANTHER" id="PTHR43617">
    <property type="entry name" value="L-AMINO ACID N-ACETYLTRANSFERASE"/>
    <property type="match status" value="1"/>
</dbReference>
<dbReference type="InterPro" id="IPR000182">
    <property type="entry name" value="GNAT_dom"/>
</dbReference>
<evidence type="ECO:0000259" key="1">
    <source>
        <dbReference type="PROSITE" id="PS51186"/>
    </source>
</evidence>
<name>A0A0P6Y2Y9_9CHLR</name>
<dbReference type="InterPro" id="IPR027455">
    <property type="entry name" value="Sper_AcTfrase_N"/>
</dbReference>
<feature type="domain" description="N-acetyltransferase" evidence="1">
    <location>
        <begin position="1"/>
        <end position="142"/>
    </location>
</feature>
<evidence type="ECO:0000313" key="3">
    <source>
        <dbReference type="Proteomes" id="UP000050277"/>
    </source>
</evidence>
<comment type="caution">
    <text evidence="2">The sequence shown here is derived from an EMBL/GenBank/DDBJ whole genome shotgun (WGS) entry which is preliminary data.</text>
</comment>
<dbReference type="GO" id="GO:0016747">
    <property type="term" value="F:acyltransferase activity, transferring groups other than amino-acyl groups"/>
    <property type="evidence" value="ECO:0007669"/>
    <property type="project" value="InterPro"/>
</dbReference>
<accession>A0A0P6Y2Y9</accession>
<dbReference type="InterPro" id="IPR050276">
    <property type="entry name" value="MshD_Acetyltransferase"/>
</dbReference>
<dbReference type="Gene3D" id="3.40.630.30">
    <property type="match status" value="1"/>
</dbReference>
<reference evidence="2 3" key="1">
    <citation type="submission" date="2015-07" db="EMBL/GenBank/DDBJ databases">
        <title>Whole genome sequence of Herpetosiphon geysericola DSM 7119.</title>
        <authorList>
            <person name="Hemp J."/>
            <person name="Ward L.M."/>
            <person name="Pace L.A."/>
            <person name="Fischer W.W."/>
        </authorList>
    </citation>
    <scope>NUCLEOTIDE SEQUENCE [LARGE SCALE GENOMIC DNA]</scope>
    <source>
        <strain evidence="2 3">DSM 7119</strain>
    </source>
</reference>
<protein>
    <recommendedName>
        <fullName evidence="1">N-acetyltransferase domain-containing protein</fullName>
    </recommendedName>
</protein>
<keyword evidence="3" id="KW-1185">Reference proteome</keyword>
<dbReference type="InterPro" id="IPR016181">
    <property type="entry name" value="Acyl_CoA_acyltransferase"/>
</dbReference>
<proteinExistence type="predicted"/>
<dbReference type="Gene3D" id="1.10.287.900">
    <property type="entry name" value="The crystal structure of the spermine/spermidine acetyltransferase from enterococcus faecali"/>
    <property type="match status" value="1"/>
</dbReference>
<dbReference type="SUPFAM" id="SSF55729">
    <property type="entry name" value="Acyl-CoA N-acyltransferases (Nat)"/>
    <property type="match status" value="1"/>
</dbReference>
<dbReference type="EMBL" id="LGKP01000013">
    <property type="protein sequence ID" value="KPL90217.1"/>
    <property type="molecule type" value="Genomic_DNA"/>
</dbReference>
<sequence>MSLQPITLANARACLALSVAPHQQQFVASTAASLVQAHFEPHWETQGIYADTTLVGFMMYGNDPDYGWGLLRLLVDAIFQGRGYGRMAIQLMLATIRAAGGRSVAVSYEDANHVARRLYQSLGFVETDEQPFGEPFAVLQLDQ</sequence>